<evidence type="ECO:0000313" key="3">
    <source>
        <dbReference type="Proteomes" id="UP000242381"/>
    </source>
</evidence>
<organism evidence="2 3">
    <name type="scientific">Rhizopus microsporus</name>
    <dbReference type="NCBI Taxonomy" id="58291"/>
    <lineage>
        <taxon>Eukaryota</taxon>
        <taxon>Fungi</taxon>
        <taxon>Fungi incertae sedis</taxon>
        <taxon>Mucoromycota</taxon>
        <taxon>Mucoromycotina</taxon>
        <taxon>Mucoromycetes</taxon>
        <taxon>Mucorales</taxon>
        <taxon>Mucorineae</taxon>
        <taxon>Rhizopodaceae</taxon>
        <taxon>Rhizopus</taxon>
    </lineage>
</organism>
<sequence length="201" mass="23283">MLKVDPKANSAAYISQLFRLRPLGFGCMDKECTHCYSLHWIDERQETPSLRNPSWKSCCKQGSVQLGAQGRRFNNISIAASKRRVHAVLKSKSCTVWNCDVNSALNIYNIFVYKLKHDNESLQRLTVLPGFNALSITAVHSLTPRTAAIAKRRSFLEHNPDSGRHLFFNLATQNRFYRKRNNSERREEEKEDRENEVLYSY</sequence>
<evidence type="ECO:0000256" key="1">
    <source>
        <dbReference type="SAM" id="MobiDB-lite"/>
    </source>
</evidence>
<proteinExistence type="predicted"/>
<dbReference type="EMBL" id="KV921435">
    <property type="protein sequence ID" value="ORE15182.1"/>
    <property type="molecule type" value="Genomic_DNA"/>
</dbReference>
<protein>
    <submittedName>
        <fullName evidence="2">Uncharacterized protein</fullName>
    </submittedName>
</protein>
<evidence type="ECO:0000313" key="2">
    <source>
        <dbReference type="EMBL" id="ORE15182.1"/>
    </source>
</evidence>
<reference evidence="2 3" key="1">
    <citation type="journal article" date="2016" name="Proc. Natl. Acad. Sci. U.S.A.">
        <title>Lipid metabolic changes in an early divergent fungus govern the establishment of a mutualistic symbiosis with endobacteria.</title>
        <authorList>
            <person name="Lastovetsky O.A."/>
            <person name="Gaspar M.L."/>
            <person name="Mondo S.J."/>
            <person name="LaButti K.M."/>
            <person name="Sandor L."/>
            <person name="Grigoriev I.V."/>
            <person name="Henry S.A."/>
            <person name="Pawlowska T.E."/>
        </authorList>
    </citation>
    <scope>NUCLEOTIDE SEQUENCE [LARGE SCALE GENOMIC DNA]</scope>
    <source>
        <strain evidence="2 3">ATCC 11559</strain>
    </source>
</reference>
<gene>
    <name evidence="2" type="ORF">BCV71DRAFT_274273</name>
</gene>
<dbReference type="Proteomes" id="UP000242381">
    <property type="component" value="Unassembled WGS sequence"/>
</dbReference>
<name>A0A1X0RT07_RHIZD</name>
<accession>A0A1X0RT07</accession>
<feature type="region of interest" description="Disordered" evidence="1">
    <location>
        <begin position="181"/>
        <end position="201"/>
    </location>
</feature>
<dbReference type="AlphaFoldDB" id="A0A1X0RT07"/>